<gene>
    <name evidence="1" type="ORF">AAHA92_17650</name>
</gene>
<evidence type="ECO:0000313" key="2">
    <source>
        <dbReference type="Proteomes" id="UP001567538"/>
    </source>
</evidence>
<evidence type="ECO:0000313" key="1">
    <source>
        <dbReference type="EMBL" id="KAL1549558.1"/>
    </source>
</evidence>
<keyword evidence="1" id="KW-0378">Hydrolase</keyword>
<name>A0ABD1H2B4_SALDI</name>
<dbReference type="EMBL" id="JBEAFC010000007">
    <property type="protein sequence ID" value="KAL1549558.1"/>
    <property type="molecule type" value="Genomic_DNA"/>
</dbReference>
<protein>
    <submittedName>
        <fullName evidence="1">Phospholipase D</fullName>
        <ecNumber evidence="1">3.1.4.4</ecNumber>
    </submittedName>
</protein>
<reference evidence="1 2" key="1">
    <citation type="submission" date="2024-06" db="EMBL/GenBank/DDBJ databases">
        <title>A chromosome level genome sequence of Diviner's sage (Salvia divinorum).</title>
        <authorList>
            <person name="Ford S.A."/>
            <person name="Ro D.-K."/>
            <person name="Ness R.W."/>
            <person name="Phillips M.A."/>
        </authorList>
    </citation>
    <scope>NUCLEOTIDE SEQUENCE [LARGE SCALE GENOMIC DNA]</scope>
    <source>
        <strain evidence="1">SAF-2024a</strain>
        <tissue evidence="1">Leaf</tissue>
    </source>
</reference>
<dbReference type="AlphaFoldDB" id="A0ABD1H2B4"/>
<sequence length="127" mass="14813">MDGSQWKAGKFSISLRLSLWTEESHTRIYHDVFSCIPNDTIHSRYALRQSINHWKQKLGHTTIDLGVAPEKLEFHENGEVITIDAETKLKSVRGQLVSFPLEFMRQEDDLRPMFNEGEFYTSSQVFH</sequence>
<proteinExistence type="predicted"/>
<comment type="caution">
    <text evidence="1">The sequence shown here is derived from an EMBL/GenBank/DDBJ whole genome shotgun (WGS) entry which is preliminary data.</text>
</comment>
<accession>A0ABD1H2B4</accession>
<organism evidence="1 2">
    <name type="scientific">Salvia divinorum</name>
    <name type="common">Maria pastora</name>
    <name type="synonym">Diviner's sage</name>
    <dbReference type="NCBI Taxonomy" id="28513"/>
    <lineage>
        <taxon>Eukaryota</taxon>
        <taxon>Viridiplantae</taxon>
        <taxon>Streptophyta</taxon>
        <taxon>Embryophyta</taxon>
        <taxon>Tracheophyta</taxon>
        <taxon>Spermatophyta</taxon>
        <taxon>Magnoliopsida</taxon>
        <taxon>eudicotyledons</taxon>
        <taxon>Gunneridae</taxon>
        <taxon>Pentapetalae</taxon>
        <taxon>asterids</taxon>
        <taxon>lamiids</taxon>
        <taxon>Lamiales</taxon>
        <taxon>Lamiaceae</taxon>
        <taxon>Nepetoideae</taxon>
        <taxon>Mentheae</taxon>
        <taxon>Salviinae</taxon>
        <taxon>Salvia</taxon>
        <taxon>Salvia subgen. Calosphace</taxon>
    </lineage>
</organism>
<keyword evidence="2" id="KW-1185">Reference proteome</keyword>
<dbReference type="GO" id="GO:0004630">
    <property type="term" value="F:phospholipase D activity"/>
    <property type="evidence" value="ECO:0007669"/>
    <property type="project" value="UniProtKB-EC"/>
</dbReference>
<dbReference type="EC" id="3.1.4.4" evidence="1"/>
<dbReference type="Proteomes" id="UP001567538">
    <property type="component" value="Unassembled WGS sequence"/>
</dbReference>